<evidence type="ECO:0000313" key="4">
    <source>
        <dbReference type="Proteomes" id="UP000008909"/>
    </source>
</evidence>
<evidence type="ECO:0000256" key="1">
    <source>
        <dbReference type="SAM" id="MobiDB-lite"/>
    </source>
</evidence>
<keyword evidence="4" id="KW-1185">Reference proteome</keyword>
<dbReference type="EMBL" id="DF143221">
    <property type="protein sequence ID" value="GAA51947.1"/>
    <property type="molecule type" value="Genomic_DNA"/>
</dbReference>
<dbReference type="InterPro" id="IPR056549">
    <property type="entry name" value="HTH_NOL4"/>
</dbReference>
<feature type="compositionally biased region" description="Basic and acidic residues" evidence="1">
    <location>
        <begin position="206"/>
        <end position="218"/>
    </location>
</feature>
<dbReference type="Pfam" id="PF23079">
    <property type="entry name" value="HTH_NOL4_2nd"/>
    <property type="match status" value="1"/>
</dbReference>
<sequence>MESEIETRELVIVQPESPLEFEKLPCDIERKSPSNFGTTCLGIKTIQQNTHSQNDPSSGIPKFQDGKVSEHFGEQMERKHFSEREITYNLVLRKLVDSFMDRSVTYSHQPKSLLHTLCSSLARNFPELGDAYHRERICAYLKACRRNAKKKHGEPYVRMSARYLSAGTAARLAEEIYLKEKDYLLNGQRSLEDSVSYQFHTPPNSNERREIDTSKLSDEATSITGGTPVTVQSPNIPNMCIQSPLDSTVAPGVSLRMKIGIVNEAVRPVQEPSFCKYCIDITWGRPLSTTYSDVCTDFRLTVEKTETTSLLVSESLHVVTCRPLKCVRLQAIGQSISHRVDPTTAFRISLQNVNWKFLAFGEAMLLTQYVPALCGRKSLTQAIGLPWIQELNRTGCVSLVRCYSSLFATQNRRFLVLRLKSKNTEVAFRNNGRAGSQRHAQRSTDAAVIKATLPSEACSIICNIKVGLRMSLFRELLPVWVQTEDEINGLEDCAYLMIPKREKTVVDYPGGFRNLICHLFRQENELRYRRYRID</sequence>
<feature type="compositionally biased region" description="Polar residues" evidence="1">
    <location>
        <begin position="219"/>
        <end position="235"/>
    </location>
</feature>
<dbReference type="Proteomes" id="UP000008909">
    <property type="component" value="Unassembled WGS sequence"/>
</dbReference>
<evidence type="ECO:0000259" key="2">
    <source>
        <dbReference type="Pfam" id="PF23079"/>
    </source>
</evidence>
<feature type="domain" description="Nucleolar protein 4 helical" evidence="2">
    <location>
        <begin position="83"/>
        <end position="153"/>
    </location>
</feature>
<accession>G7YG64</accession>
<dbReference type="AlphaFoldDB" id="G7YG64"/>
<proteinExistence type="predicted"/>
<feature type="region of interest" description="Disordered" evidence="1">
    <location>
        <begin position="197"/>
        <end position="235"/>
    </location>
</feature>
<reference evidence="3" key="1">
    <citation type="journal article" date="2011" name="Genome Biol.">
        <title>The draft genome of the carcinogenic human liver fluke Clonorchis sinensis.</title>
        <authorList>
            <person name="Wang X."/>
            <person name="Chen W."/>
            <person name="Huang Y."/>
            <person name="Sun J."/>
            <person name="Men J."/>
            <person name="Liu H."/>
            <person name="Luo F."/>
            <person name="Guo L."/>
            <person name="Lv X."/>
            <person name="Deng C."/>
            <person name="Zhou C."/>
            <person name="Fan Y."/>
            <person name="Li X."/>
            <person name="Huang L."/>
            <person name="Hu Y."/>
            <person name="Liang C."/>
            <person name="Hu X."/>
            <person name="Xu J."/>
            <person name="Yu X."/>
        </authorList>
    </citation>
    <scope>NUCLEOTIDE SEQUENCE [LARGE SCALE GENOMIC DNA]</scope>
    <source>
        <strain evidence="3">Henan</strain>
    </source>
</reference>
<gene>
    <name evidence="3" type="ORF">CLF_107118</name>
</gene>
<evidence type="ECO:0000313" key="3">
    <source>
        <dbReference type="EMBL" id="GAA51947.1"/>
    </source>
</evidence>
<reference key="2">
    <citation type="submission" date="2011-10" db="EMBL/GenBank/DDBJ databases">
        <title>The genome and transcriptome sequence of Clonorchis sinensis provide insights into the carcinogenic liver fluke.</title>
        <authorList>
            <person name="Wang X."/>
            <person name="Huang Y."/>
            <person name="Chen W."/>
            <person name="Liu H."/>
            <person name="Guo L."/>
            <person name="Chen Y."/>
            <person name="Luo F."/>
            <person name="Zhou W."/>
            <person name="Sun J."/>
            <person name="Mao Q."/>
            <person name="Liang P."/>
            <person name="Zhou C."/>
            <person name="Tian Y."/>
            <person name="Men J."/>
            <person name="Lv X."/>
            <person name="Huang L."/>
            <person name="Zhou J."/>
            <person name="Hu Y."/>
            <person name="Li R."/>
            <person name="Zhang F."/>
            <person name="Lei H."/>
            <person name="Li X."/>
            <person name="Hu X."/>
            <person name="Liang C."/>
            <person name="Xu J."/>
            <person name="Wu Z."/>
            <person name="Yu X."/>
        </authorList>
    </citation>
    <scope>NUCLEOTIDE SEQUENCE</scope>
    <source>
        <strain>Henan</strain>
    </source>
</reference>
<protein>
    <recommendedName>
        <fullName evidence="2">Nucleolar protein 4 helical domain-containing protein</fullName>
    </recommendedName>
</protein>
<name>G7YG64_CLOSI</name>
<organism evidence="3 4">
    <name type="scientific">Clonorchis sinensis</name>
    <name type="common">Chinese liver fluke</name>
    <dbReference type="NCBI Taxonomy" id="79923"/>
    <lineage>
        <taxon>Eukaryota</taxon>
        <taxon>Metazoa</taxon>
        <taxon>Spiralia</taxon>
        <taxon>Lophotrochozoa</taxon>
        <taxon>Platyhelminthes</taxon>
        <taxon>Trematoda</taxon>
        <taxon>Digenea</taxon>
        <taxon>Opisthorchiida</taxon>
        <taxon>Opisthorchiata</taxon>
        <taxon>Opisthorchiidae</taxon>
        <taxon>Clonorchis</taxon>
    </lineage>
</organism>